<name>A0A6G9EN80_9VIRU</name>
<keyword evidence="5 7" id="KW-0547">Nucleotide-binding</keyword>
<dbReference type="InterPro" id="IPR043502">
    <property type="entry name" value="DNA/RNA_pol_sf"/>
</dbReference>
<keyword evidence="4 7" id="KW-0548">Nucleotidyltransferase</keyword>
<evidence type="ECO:0000256" key="5">
    <source>
        <dbReference type="ARBA" id="ARBA00022741"/>
    </source>
</evidence>
<dbReference type="GO" id="GO:0000166">
    <property type="term" value="F:nucleotide binding"/>
    <property type="evidence" value="ECO:0007669"/>
    <property type="project" value="UniProtKB-KW"/>
</dbReference>
<evidence type="ECO:0000256" key="4">
    <source>
        <dbReference type="ARBA" id="ARBA00022695"/>
    </source>
</evidence>
<comment type="catalytic activity">
    <reaction evidence="6 7">
        <text>RNA(n) + a ribonucleoside 5'-triphosphate = RNA(n+1) + diphosphate</text>
        <dbReference type="Rhea" id="RHEA:21248"/>
        <dbReference type="Rhea" id="RHEA-COMP:14527"/>
        <dbReference type="Rhea" id="RHEA-COMP:17342"/>
        <dbReference type="ChEBI" id="CHEBI:33019"/>
        <dbReference type="ChEBI" id="CHEBI:61557"/>
        <dbReference type="ChEBI" id="CHEBI:140395"/>
        <dbReference type="EC" id="2.7.7.48"/>
    </reaction>
</comment>
<comment type="similarity">
    <text evidence="1">Belongs to the totiviridae RNA-directed RNA polymerase family.</text>
</comment>
<dbReference type="Pfam" id="PF02123">
    <property type="entry name" value="RdRP_4"/>
    <property type="match status" value="1"/>
</dbReference>
<protein>
    <recommendedName>
        <fullName evidence="7">RNA-directed RNA polymerase</fullName>
        <ecNumber evidence="7">2.7.7.48</ecNumber>
    </recommendedName>
</protein>
<evidence type="ECO:0000313" key="8">
    <source>
        <dbReference type="EMBL" id="QIP68067.1"/>
    </source>
</evidence>
<evidence type="ECO:0000256" key="3">
    <source>
        <dbReference type="ARBA" id="ARBA00022679"/>
    </source>
</evidence>
<evidence type="ECO:0000256" key="2">
    <source>
        <dbReference type="ARBA" id="ARBA00022484"/>
    </source>
</evidence>
<dbReference type="EMBL" id="MN628284">
    <property type="protein sequence ID" value="QIP68067.1"/>
    <property type="molecule type" value="Genomic_RNA"/>
</dbReference>
<dbReference type="GO" id="GO:0003723">
    <property type="term" value="F:RNA binding"/>
    <property type="evidence" value="ECO:0007669"/>
    <property type="project" value="InterPro"/>
</dbReference>
<dbReference type="GO" id="GO:0006351">
    <property type="term" value="P:DNA-templated transcription"/>
    <property type="evidence" value="ECO:0007669"/>
    <property type="project" value="InterPro"/>
</dbReference>
<dbReference type="InterPro" id="IPR001795">
    <property type="entry name" value="RNA-dir_pol_luteovirus"/>
</dbReference>
<dbReference type="SUPFAM" id="SSF56672">
    <property type="entry name" value="DNA/RNA polymerases"/>
    <property type="match status" value="1"/>
</dbReference>
<dbReference type="EC" id="2.7.7.48" evidence="7"/>
<accession>A0A6G9EN80</accession>
<organism evidence="8">
    <name type="scientific">Erysiphales associated totivirus 13</name>
    <dbReference type="NCBI Taxonomy" id="2719843"/>
    <lineage>
        <taxon>Viruses</taxon>
        <taxon>Riboviria</taxon>
        <taxon>Orthornavirae</taxon>
        <taxon>Duplornaviricota</taxon>
        <taxon>Chrymotiviricetes</taxon>
        <taxon>Ghabrivirales</taxon>
        <taxon>Alphatotivirineae</taxon>
        <taxon>Orthototiviridae</taxon>
        <taxon>Totivirus</taxon>
    </lineage>
</organism>
<evidence type="ECO:0000256" key="1">
    <source>
        <dbReference type="ARBA" id="ARBA00010455"/>
    </source>
</evidence>
<reference evidence="8" key="1">
    <citation type="submission" date="2019-10" db="EMBL/GenBank/DDBJ databases">
        <title>The virome associated to Eryshiphales from vegetable crops in Italy.</title>
        <authorList>
            <person name="Chiapello M."/>
            <person name="Turina M."/>
        </authorList>
    </citation>
    <scope>NUCLEOTIDE SEQUENCE</scope>
    <source>
        <strain evidence="8">PM-A_DN31545</strain>
    </source>
</reference>
<evidence type="ECO:0000256" key="6">
    <source>
        <dbReference type="ARBA" id="ARBA00048744"/>
    </source>
</evidence>
<keyword evidence="2 7" id="KW-0696">RNA-directed RNA polymerase</keyword>
<keyword evidence="7" id="KW-0693">Viral RNA replication</keyword>
<proteinExistence type="inferred from homology"/>
<dbReference type="GO" id="GO:0003968">
    <property type="term" value="F:RNA-directed RNA polymerase activity"/>
    <property type="evidence" value="ECO:0007669"/>
    <property type="project" value="UniProtKB-KW"/>
</dbReference>
<keyword evidence="3 7" id="KW-0808">Transferase</keyword>
<evidence type="ECO:0000256" key="7">
    <source>
        <dbReference type="RuleBase" id="RU364050"/>
    </source>
</evidence>
<sequence length="903" mass="102780">MVGRGYRIRGGRGGLRHTKLVSKASGLTDSEATTQVSKGKYADLIGHRVVNNVIDNASSHVGFLPRHMQLLKIEGRVAHETGKYEIFDMYLDALARPCSVEYATYMLIYICDRYPKSLPMSYLENINFINPMTNESLYGMEFNLKKTTAFYVKLDHVSRVTKKTQAIVGAHVSGNFRCGISEWNHYDYYSSTDRVAGAAHNTSLSNADKKWISSLTATRISQDHHLFISHRELIQVIHDLEVSKNKLDTYARRDIEERLAAIKTLIDNSARLNLENSVSFNTHAVYMLVAPLFAVRHVVRLIITSENEDVYDKLCKLESQAAKQLQTLFRDDLSAVFEIQVLRNRIYKDVDWKTEKNNRVKTNGVNVSSTDVYRRAMHIFGDAKAEGNFPMKKNWCDYWGERWAKMPNGSIVSQYAEDDAVKKKLPVYARNKASFFASVSNSDHTTWLNRQPEICATASVKYEWGKVRALYGCDVTSFLHADYSMGQCENLLPSYFPVGEKANDNYVKRVISSFNRSVPFCFDYDDFNSQHTTAAMVAVLEAYKNSYKDFLTDEQRSSLDWTIESIQRQTIKNHITHDQYIADGTLMSGWRLTAFMNTMLNRIYLIEAGLLDNVIYSVHNGDDMFAGVDTIQDALNIMRRSHELNIRAQAAKINIGTIGEFLRVDTRSKNATSAQYLARAVSTATHGRVETAKPNDYVGLASSLKCRFDELKERGAVAETVNIIEQQCQEYAANLFNTNIELYAVARDTHVIQGGISQTAPVRNKKIVRKPRYLKNSSESLVVRRMIKVGVDDYVATVKRKLLYSKDTEMSHKLFNMEHLYDLAVDALDRNPVSYELVDEENNRIAYYRGMHKAFKNNKFISPISKLRLLGMHTVALSDKVPFLLRELISSDPQPAKLLSALF</sequence>